<evidence type="ECO:0000313" key="2">
    <source>
        <dbReference type="EMBL" id="HDQ99473.1"/>
    </source>
</evidence>
<dbReference type="Gene3D" id="3.30.700.10">
    <property type="entry name" value="Glycoprotein, Type 4 Pilin"/>
    <property type="match status" value="1"/>
</dbReference>
<dbReference type="AlphaFoldDB" id="A0A7V0XEX2"/>
<dbReference type="Gene3D" id="2.60.40.1120">
    <property type="entry name" value="Carboxypeptidase-like, regulatory domain"/>
    <property type="match status" value="1"/>
</dbReference>
<keyword evidence="1" id="KW-0812">Transmembrane</keyword>
<gene>
    <name evidence="2" type="ORF">ENN51_04210</name>
</gene>
<dbReference type="InterPro" id="IPR012902">
    <property type="entry name" value="N_methyl_site"/>
</dbReference>
<feature type="transmembrane region" description="Helical" evidence="1">
    <location>
        <begin position="20"/>
        <end position="42"/>
    </location>
</feature>
<dbReference type="InterPro" id="IPR013784">
    <property type="entry name" value="Carb-bd-like_fold"/>
</dbReference>
<sequence length="394" mass="43494">MTTGTCRLDPHRVRRPGISAGVTLMELLVVLLIIGVLGTVAVRTIEATRGRALFDQTAAEMQELVYGITGNPDIILDGRRIDFGYYGDLGELPQDLRDLVTNPGNPLWQGPYLRRDFLGDSIGYLSDAWGNPYTYDQATGVISTIGDGKHPMTVRVVDTLPHLTGNSIVGTISDVDNNPPGEFTSPVVRLYLSGGAQVIADVDEGGYYSFNGVPIGTHRLVAYQLYDSITRWVSVAPRSRNVVDFRFSKPFRDFLRMVGEPVVDWDSLSAGFKITIVNTHELEVPVRSITLIRFEKDTAYFRALTWNGVMLPNYPVPDGEPGFKQGDTMHLDRLNPLYERTIQGNMSEQVSLGFADCRDSLLGGGNPVPPYSVNVRLRFSEGSEISFTLPDSMP</sequence>
<name>A0A7V0XEX2_UNCW3</name>
<dbReference type="Proteomes" id="UP000885672">
    <property type="component" value="Unassembled WGS sequence"/>
</dbReference>
<reference evidence="2" key="1">
    <citation type="journal article" date="2020" name="mSystems">
        <title>Genome- and Community-Level Interaction Insights into Carbon Utilization and Element Cycling Functions of Hydrothermarchaeota in Hydrothermal Sediment.</title>
        <authorList>
            <person name="Zhou Z."/>
            <person name="Liu Y."/>
            <person name="Xu W."/>
            <person name="Pan J."/>
            <person name="Luo Z.H."/>
            <person name="Li M."/>
        </authorList>
    </citation>
    <scope>NUCLEOTIDE SEQUENCE [LARGE SCALE GENOMIC DNA]</scope>
    <source>
        <strain evidence="2">SpSt-1182</strain>
    </source>
</reference>
<dbReference type="EMBL" id="DSBX01000158">
    <property type="protein sequence ID" value="HDQ99473.1"/>
    <property type="molecule type" value="Genomic_DNA"/>
</dbReference>
<protein>
    <submittedName>
        <fullName evidence="2">Prepilin-type N-terminal cleavage/methylation domain-containing protein</fullName>
    </submittedName>
</protein>
<evidence type="ECO:0000256" key="1">
    <source>
        <dbReference type="SAM" id="Phobius"/>
    </source>
</evidence>
<dbReference type="NCBIfam" id="TIGR02532">
    <property type="entry name" value="IV_pilin_GFxxxE"/>
    <property type="match status" value="1"/>
</dbReference>
<comment type="caution">
    <text evidence="2">The sequence shown here is derived from an EMBL/GenBank/DDBJ whole genome shotgun (WGS) entry which is preliminary data.</text>
</comment>
<dbReference type="GO" id="GO:0030246">
    <property type="term" value="F:carbohydrate binding"/>
    <property type="evidence" value="ECO:0007669"/>
    <property type="project" value="InterPro"/>
</dbReference>
<organism evidence="2">
    <name type="scientific">candidate division WOR-3 bacterium</name>
    <dbReference type="NCBI Taxonomy" id="2052148"/>
    <lineage>
        <taxon>Bacteria</taxon>
        <taxon>Bacteria division WOR-3</taxon>
    </lineage>
</organism>
<dbReference type="InterPro" id="IPR045584">
    <property type="entry name" value="Pilin-like"/>
</dbReference>
<accession>A0A7V0XEX2</accession>
<keyword evidence="1" id="KW-1133">Transmembrane helix</keyword>
<dbReference type="SUPFAM" id="SSF49452">
    <property type="entry name" value="Starch-binding domain-like"/>
    <property type="match status" value="1"/>
</dbReference>
<dbReference type="SUPFAM" id="SSF54523">
    <property type="entry name" value="Pili subunits"/>
    <property type="match status" value="1"/>
</dbReference>
<proteinExistence type="predicted"/>
<keyword evidence="1" id="KW-0472">Membrane</keyword>